<feature type="coiled-coil region" evidence="5">
    <location>
        <begin position="7"/>
        <end position="44"/>
    </location>
</feature>
<evidence type="ECO:0000256" key="4">
    <source>
        <dbReference type="ARBA" id="ARBA00023212"/>
    </source>
</evidence>
<dbReference type="GO" id="GO:0045202">
    <property type="term" value="C:synapse"/>
    <property type="evidence" value="ECO:0007669"/>
    <property type="project" value="GOC"/>
</dbReference>
<evidence type="ECO:0000256" key="2">
    <source>
        <dbReference type="ARBA" id="ARBA00022490"/>
    </source>
</evidence>
<accession>A0A0B6ZJX4</accession>
<dbReference type="EMBL" id="HACG01021165">
    <property type="protein sequence ID" value="CEK68030.1"/>
    <property type="molecule type" value="Transcribed_RNA"/>
</dbReference>
<evidence type="ECO:0000256" key="5">
    <source>
        <dbReference type="SAM" id="Coils"/>
    </source>
</evidence>
<keyword evidence="4" id="KW-0206">Cytoskeleton</keyword>
<keyword evidence="2" id="KW-0963">Cytoplasm</keyword>
<name>A0A0B6ZJX4_9EUPU</name>
<sequence>SPMQIMMAVDAEQKQELETIIRELEEENNTLQEAYDQLRQAARLRAESMSHNCVDNDDDEHDGIVIQDDEMLAEAKLLRHHKGRLEARMKVLEDHNHQLEAQLGRLRQLLDPTPVDRSYLLVESSLRATPVTTPSSSQSSLYSRPTRYQTAMESASYDNDNSSITGSINIGELFHSAGEVGHAVGSLVTVMTEEEAVTPTAVTNLL</sequence>
<dbReference type="GO" id="GO:0005886">
    <property type="term" value="C:plasma membrane"/>
    <property type="evidence" value="ECO:0007669"/>
    <property type="project" value="TreeGrafter"/>
</dbReference>
<reference evidence="6" key="1">
    <citation type="submission" date="2014-12" db="EMBL/GenBank/DDBJ databases">
        <title>Insight into the proteome of Arion vulgaris.</title>
        <authorList>
            <person name="Aradska J."/>
            <person name="Bulat T."/>
            <person name="Smidak R."/>
            <person name="Sarate P."/>
            <person name="Gangsoo J."/>
            <person name="Sialana F."/>
            <person name="Bilban M."/>
            <person name="Lubec G."/>
        </authorList>
    </citation>
    <scope>NUCLEOTIDE SEQUENCE</scope>
    <source>
        <tissue evidence="6">Skin</tissue>
    </source>
</reference>
<evidence type="ECO:0000256" key="1">
    <source>
        <dbReference type="ARBA" id="ARBA00004496"/>
    </source>
</evidence>
<dbReference type="PANTHER" id="PTHR12268:SF14">
    <property type="entry name" value="DYSTROPHIN-1"/>
    <property type="match status" value="1"/>
</dbReference>
<organism evidence="6">
    <name type="scientific">Arion vulgaris</name>
    <dbReference type="NCBI Taxonomy" id="1028688"/>
    <lineage>
        <taxon>Eukaryota</taxon>
        <taxon>Metazoa</taxon>
        <taxon>Spiralia</taxon>
        <taxon>Lophotrochozoa</taxon>
        <taxon>Mollusca</taxon>
        <taxon>Gastropoda</taxon>
        <taxon>Heterobranchia</taxon>
        <taxon>Euthyneura</taxon>
        <taxon>Panpulmonata</taxon>
        <taxon>Eupulmonata</taxon>
        <taxon>Stylommatophora</taxon>
        <taxon>Helicina</taxon>
        <taxon>Arionoidea</taxon>
        <taxon>Arionidae</taxon>
        <taxon>Arion</taxon>
    </lineage>
</organism>
<keyword evidence="3" id="KW-0106">Calcium</keyword>
<dbReference type="InterPro" id="IPR050774">
    <property type="entry name" value="KCMF1/Dystrophin"/>
</dbReference>
<gene>
    <name evidence="6" type="primary">ORF64824</name>
</gene>
<keyword evidence="5" id="KW-0175">Coiled coil</keyword>
<dbReference type="GO" id="GO:0099536">
    <property type="term" value="P:synaptic signaling"/>
    <property type="evidence" value="ECO:0007669"/>
    <property type="project" value="TreeGrafter"/>
</dbReference>
<proteinExistence type="predicted"/>
<comment type="subcellular location">
    <subcellularLocation>
        <location evidence="1">Cytoplasm</location>
    </subcellularLocation>
</comment>
<dbReference type="PANTHER" id="PTHR12268">
    <property type="entry name" value="E3 UBIQUITIN-PROTEIN LIGASE KCMF1"/>
    <property type="match status" value="1"/>
</dbReference>
<feature type="non-terminal residue" evidence="6">
    <location>
        <position position="1"/>
    </location>
</feature>
<evidence type="ECO:0000313" key="6">
    <source>
        <dbReference type="EMBL" id="CEK68030.1"/>
    </source>
</evidence>
<protein>
    <recommendedName>
        <fullName evidence="7">Dystrophin</fullName>
    </recommendedName>
</protein>
<evidence type="ECO:0000256" key="3">
    <source>
        <dbReference type="ARBA" id="ARBA00022837"/>
    </source>
</evidence>
<evidence type="ECO:0008006" key="7">
    <source>
        <dbReference type="Google" id="ProtNLM"/>
    </source>
</evidence>
<feature type="coiled-coil region" evidence="5">
    <location>
        <begin position="82"/>
        <end position="109"/>
    </location>
</feature>
<dbReference type="AlphaFoldDB" id="A0A0B6ZJX4"/>